<dbReference type="CDD" id="cd22233">
    <property type="entry name" value="RHH_CopAso-like"/>
    <property type="match status" value="1"/>
</dbReference>
<organism evidence="2 3">
    <name type="scientific">Tessaracoccus palaemonis</name>
    <dbReference type="NCBI Taxonomy" id="2829499"/>
    <lineage>
        <taxon>Bacteria</taxon>
        <taxon>Bacillati</taxon>
        <taxon>Actinomycetota</taxon>
        <taxon>Actinomycetes</taxon>
        <taxon>Propionibacteriales</taxon>
        <taxon>Propionibacteriaceae</taxon>
        <taxon>Tessaracoccus</taxon>
    </lineage>
</organism>
<name>A0ABX8SKQ9_9ACTN</name>
<gene>
    <name evidence="2" type="ORF">KDB89_00555</name>
</gene>
<evidence type="ECO:0000259" key="1">
    <source>
        <dbReference type="Pfam" id="PF01402"/>
    </source>
</evidence>
<keyword evidence="3" id="KW-1185">Reference proteome</keyword>
<evidence type="ECO:0000313" key="3">
    <source>
        <dbReference type="Proteomes" id="UP000824504"/>
    </source>
</evidence>
<accession>A0ABX8SKQ9</accession>
<dbReference type="InterPro" id="IPR002145">
    <property type="entry name" value="CopG"/>
</dbReference>
<evidence type="ECO:0000313" key="2">
    <source>
        <dbReference type="EMBL" id="QXT63015.1"/>
    </source>
</evidence>
<feature type="domain" description="Ribbon-helix-helix protein CopG" evidence="1">
    <location>
        <begin position="5"/>
        <end position="42"/>
    </location>
</feature>
<reference evidence="2 3" key="1">
    <citation type="submission" date="2021-07" db="EMBL/GenBank/DDBJ databases">
        <title>complete genome sequencing of Tessaracoccus sp.J1M15.</title>
        <authorList>
            <person name="Bae J.-W."/>
            <person name="Kim D.-y."/>
        </authorList>
    </citation>
    <scope>NUCLEOTIDE SEQUENCE [LARGE SCALE GENOMIC DNA]</scope>
    <source>
        <strain evidence="2 3">J1M15</strain>
    </source>
</reference>
<proteinExistence type="predicted"/>
<dbReference type="Pfam" id="PF01402">
    <property type="entry name" value="RHH_1"/>
    <property type="match status" value="1"/>
</dbReference>
<dbReference type="RefSeq" id="WP_219082474.1">
    <property type="nucleotide sequence ID" value="NZ_CP079216.1"/>
</dbReference>
<dbReference type="EMBL" id="CP079216">
    <property type="protein sequence ID" value="QXT63015.1"/>
    <property type="molecule type" value="Genomic_DNA"/>
</dbReference>
<sequence length="94" mass="10357">MSTSVLSIRVDADIKERLDALSRATGRPAAFYVRQALLERLDDLEWAYDVARRAEAIRAGDDATAPLDALARDLGFEPDGLKEEAHSGNLDTDR</sequence>
<dbReference type="Proteomes" id="UP000824504">
    <property type="component" value="Chromosome"/>
</dbReference>
<protein>
    <submittedName>
        <fullName evidence="2">Ribbon-helix-helix domain-containing protein</fullName>
    </submittedName>
</protein>